<protein>
    <submittedName>
        <fullName evidence="2">Uncharacterized protein</fullName>
    </submittedName>
</protein>
<feature type="chain" id="PRO_5019154527" evidence="1">
    <location>
        <begin position="19"/>
        <end position="83"/>
    </location>
</feature>
<reference evidence="2 3" key="1">
    <citation type="journal article" date="2018" name="Nat. Ecol. Evol.">
        <title>Shark genomes provide insights into elasmobranch evolution and the origin of vertebrates.</title>
        <authorList>
            <person name="Hara Y"/>
            <person name="Yamaguchi K"/>
            <person name="Onimaru K"/>
            <person name="Kadota M"/>
            <person name="Koyanagi M"/>
            <person name="Keeley SD"/>
            <person name="Tatsumi K"/>
            <person name="Tanaka K"/>
            <person name="Motone F"/>
            <person name="Kageyama Y"/>
            <person name="Nozu R"/>
            <person name="Adachi N"/>
            <person name="Nishimura O"/>
            <person name="Nakagawa R"/>
            <person name="Tanegashima C"/>
            <person name="Kiyatake I"/>
            <person name="Matsumoto R"/>
            <person name="Murakumo K"/>
            <person name="Nishida K"/>
            <person name="Terakita A"/>
            <person name="Kuratani S"/>
            <person name="Sato K"/>
            <person name="Hyodo S Kuraku.S."/>
        </authorList>
    </citation>
    <scope>NUCLEOTIDE SEQUENCE [LARGE SCALE GENOMIC DNA]</scope>
</reference>
<gene>
    <name evidence="2" type="ORF">chiPu_0027197</name>
</gene>
<name>A0A401TKM9_CHIPU</name>
<dbReference type="STRING" id="137246.A0A401TKM9"/>
<proteinExistence type="predicted"/>
<organism evidence="2 3">
    <name type="scientific">Chiloscyllium punctatum</name>
    <name type="common">Brownbanded bambooshark</name>
    <name type="synonym">Hemiscyllium punctatum</name>
    <dbReference type="NCBI Taxonomy" id="137246"/>
    <lineage>
        <taxon>Eukaryota</taxon>
        <taxon>Metazoa</taxon>
        <taxon>Chordata</taxon>
        <taxon>Craniata</taxon>
        <taxon>Vertebrata</taxon>
        <taxon>Chondrichthyes</taxon>
        <taxon>Elasmobranchii</taxon>
        <taxon>Galeomorphii</taxon>
        <taxon>Galeoidea</taxon>
        <taxon>Orectolobiformes</taxon>
        <taxon>Hemiscylliidae</taxon>
        <taxon>Chiloscyllium</taxon>
    </lineage>
</organism>
<accession>A0A401TKM9</accession>
<evidence type="ECO:0000256" key="1">
    <source>
        <dbReference type="SAM" id="SignalP"/>
    </source>
</evidence>
<comment type="caution">
    <text evidence="2">The sequence shown here is derived from an EMBL/GenBank/DDBJ whole genome shotgun (WGS) entry which is preliminary data.</text>
</comment>
<keyword evidence="1" id="KW-0732">Signal</keyword>
<keyword evidence="3" id="KW-1185">Reference proteome</keyword>
<feature type="non-terminal residue" evidence="2">
    <location>
        <position position="83"/>
    </location>
</feature>
<feature type="signal peptide" evidence="1">
    <location>
        <begin position="1"/>
        <end position="18"/>
    </location>
</feature>
<dbReference type="OrthoDB" id="1111193at2759"/>
<dbReference type="AlphaFoldDB" id="A0A401TKM9"/>
<sequence>MQGAVVLLLPVLLAWCQATPFQQRGFLDFDLAGFQGDEGSAVEEEVPVTVGPKVGTRYLTPPPPPDRMDYPVCPFGCQCHVRV</sequence>
<evidence type="ECO:0000313" key="3">
    <source>
        <dbReference type="Proteomes" id="UP000287033"/>
    </source>
</evidence>
<dbReference type="EMBL" id="BEZZ01097424">
    <property type="protein sequence ID" value="GCC43212.1"/>
    <property type="molecule type" value="Genomic_DNA"/>
</dbReference>
<evidence type="ECO:0000313" key="2">
    <source>
        <dbReference type="EMBL" id="GCC43212.1"/>
    </source>
</evidence>
<dbReference type="Proteomes" id="UP000287033">
    <property type="component" value="Unassembled WGS sequence"/>
</dbReference>